<protein>
    <submittedName>
        <fullName evidence="4">DUF4179 domain-containing protein</fullName>
    </submittedName>
</protein>
<feature type="domain" description="DUF4179" evidence="2">
    <location>
        <begin position="45"/>
        <end position="139"/>
    </location>
</feature>
<keyword evidence="5" id="KW-1185">Reference proteome</keyword>
<reference evidence="5" key="1">
    <citation type="journal article" date="2019" name="Int. J. Syst. Evol. Microbiol.">
        <title>The Global Catalogue of Microorganisms (GCM) 10K type strain sequencing project: providing services to taxonomists for standard genome sequencing and annotation.</title>
        <authorList>
            <consortium name="The Broad Institute Genomics Platform"/>
            <consortium name="The Broad Institute Genome Sequencing Center for Infectious Disease"/>
            <person name="Wu L."/>
            <person name="Ma J."/>
        </authorList>
    </citation>
    <scope>NUCLEOTIDE SEQUENCE [LARGE SCALE GENOMIC DNA]</scope>
    <source>
        <strain evidence="5">CGMCC 4.7426</strain>
    </source>
</reference>
<dbReference type="Pfam" id="PF18705">
    <property type="entry name" value="DUF5643"/>
    <property type="match status" value="1"/>
</dbReference>
<comment type="caution">
    <text evidence="4">The sequence shown here is derived from an EMBL/GenBank/DDBJ whole genome shotgun (WGS) entry which is preliminary data.</text>
</comment>
<accession>A0ABV9DH59</accession>
<dbReference type="InterPro" id="IPR040680">
    <property type="entry name" value="DUF5643"/>
</dbReference>
<dbReference type="EMBL" id="JBHSFU010000004">
    <property type="protein sequence ID" value="MFC4557466.1"/>
    <property type="molecule type" value="Genomic_DNA"/>
</dbReference>
<feature type="domain" description="DUF5643" evidence="3">
    <location>
        <begin position="228"/>
        <end position="333"/>
    </location>
</feature>
<evidence type="ECO:0000259" key="2">
    <source>
        <dbReference type="Pfam" id="PF13786"/>
    </source>
</evidence>
<organism evidence="4 5">
    <name type="scientific">Virgibacillus kekensis</name>
    <dbReference type="NCBI Taxonomy" id="202261"/>
    <lineage>
        <taxon>Bacteria</taxon>
        <taxon>Bacillati</taxon>
        <taxon>Bacillota</taxon>
        <taxon>Bacilli</taxon>
        <taxon>Bacillales</taxon>
        <taxon>Bacillaceae</taxon>
        <taxon>Virgibacillus</taxon>
    </lineage>
</organism>
<keyword evidence="1" id="KW-0812">Transmembrane</keyword>
<dbReference type="InterPro" id="IPR025436">
    <property type="entry name" value="DUF4179"/>
</dbReference>
<evidence type="ECO:0000256" key="1">
    <source>
        <dbReference type="SAM" id="Phobius"/>
    </source>
</evidence>
<feature type="transmembrane region" description="Helical" evidence="1">
    <location>
        <begin position="50"/>
        <end position="68"/>
    </location>
</feature>
<gene>
    <name evidence="4" type="ORF">ACFO3D_04500</name>
</gene>
<keyword evidence="1" id="KW-0472">Membrane</keyword>
<evidence type="ECO:0000313" key="5">
    <source>
        <dbReference type="Proteomes" id="UP001595989"/>
    </source>
</evidence>
<dbReference type="RefSeq" id="WP_390293439.1">
    <property type="nucleotide sequence ID" value="NZ_JBHSFU010000004.1"/>
</dbReference>
<dbReference type="Gene3D" id="2.60.40.1630">
    <property type="entry name" value="bacillus anthracis domain"/>
    <property type="match status" value="1"/>
</dbReference>
<proteinExistence type="predicted"/>
<dbReference type="Proteomes" id="UP001595989">
    <property type="component" value="Unassembled WGS sequence"/>
</dbReference>
<sequence>MYEKEEEKLKEYKNIHDDVPLPLEAIDEAIMTGFQKAKFTHKRKKRQKKWMLSAVLAAIIVLSFVTGIRVSPVFAQYVTGIPGMEKIVELIRDDKGMMAAVKNDYYQEIRASAEKDGLKVTIDGAIADTNGIVLFYTLETDEKQKDIMINDLELTSAVDEKLDFAHISFGAPHESEEGKKSYSGTVEFFFDKPYESREFVIDLKVQGESVGGEFSIDFKLKKELRHKVTYELNQTVSMEGQKITFKKATVYPTRVAVHLEMHPSNTKEILAFENLRLVDGSGEAWSKINNGVVGSSISDDEKIIYLQSNYFRNAEELSLVVSRAQAVDRDKSKLLLDLKNEKILMQPAGNKLRNLEVNGNKVSVELHTKERFNYGIFGPILDANGERVKSRTEFSYMASPGKSFEEIGFNMEGTNIASPITVELTWYPQWIKEEVRVKIK</sequence>
<name>A0ABV9DH59_9BACI</name>
<keyword evidence="1" id="KW-1133">Transmembrane helix</keyword>
<evidence type="ECO:0000313" key="4">
    <source>
        <dbReference type="EMBL" id="MFC4557466.1"/>
    </source>
</evidence>
<dbReference type="Pfam" id="PF13786">
    <property type="entry name" value="DUF4179"/>
    <property type="match status" value="1"/>
</dbReference>
<evidence type="ECO:0000259" key="3">
    <source>
        <dbReference type="Pfam" id="PF18705"/>
    </source>
</evidence>